<dbReference type="EMBL" id="CAJNOQ010014660">
    <property type="protein sequence ID" value="CAF1346143.1"/>
    <property type="molecule type" value="Genomic_DNA"/>
</dbReference>
<dbReference type="SMART" id="SM00948">
    <property type="entry name" value="Proteasome_A_N"/>
    <property type="match status" value="1"/>
</dbReference>
<accession>A0A815GX37</accession>
<keyword evidence="1 2" id="KW-0647">Proteasome</keyword>
<dbReference type="InterPro" id="IPR029055">
    <property type="entry name" value="Ntn_hydrolases_N"/>
</dbReference>
<organism evidence="6 9">
    <name type="scientific">Didymodactylos carnosus</name>
    <dbReference type="NCBI Taxonomy" id="1234261"/>
    <lineage>
        <taxon>Eukaryota</taxon>
        <taxon>Metazoa</taxon>
        <taxon>Spiralia</taxon>
        <taxon>Gnathifera</taxon>
        <taxon>Rotifera</taxon>
        <taxon>Eurotatoria</taxon>
        <taxon>Bdelloidea</taxon>
        <taxon>Philodinida</taxon>
        <taxon>Philodinidae</taxon>
        <taxon>Didymodactylos</taxon>
    </lineage>
</organism>
<proteinExistence type="inferred from homology"/>
<reference evidence="6" key="1">
    <citation type="submission" date="2021-02" db="EMBL/GenBank/DDBJ databases">
        <authorList>
            <person name="Nowell W R."/>
        </authorList>
    </citation>
    <scope>NUCLEOTIDE SEQUENCE</scope>
</reference>
<evidence type="ECO:0000313" key="7">
    <source>
        <dbReference type="EMBL" id="CAF3688779.1"/>
    </source>
</evidence>
<dbReference type="EMBL" id="CAJOBC010061667">
    <property type="protein sequence ID" value="CAF4211921.1"/>
    <property type="molecule type" value="Genomic_DNA"/>
</dbReference>
<protein>
    <recommendedName>
        <fullName evidence="3">Proteasome subunit alpha type</fullName>
    </recommendedName>
</protein>
<dbReference type="PROSITE" id="PS51475">
    <property type="entry name" value="PROTEASOME_ALPHA_2"/>
    <property type="match status" value="1"/>
</dbReference>
<dbReference type="GO" id="GO:0019773">
    <property type="term" value="C:proteasome core complex, alpha-subunit complex"/>
    <property type="evidence" value="ECO:0007669"/>
    <property type="project" value="UniProtKB-UniRule"/>
</dbReference>
<dbReference type="Proteomes" id="UP000663829">
    <property type="component" value="Unassembled WGS sequence"/>
</dbReference>
<dbReference type="InterPro" id="IPR000426">
    <property type="entry name" value="Proteasome_asu_N"/>
</dbReference>
<name>A0A815GX37_9BILA</name>
<dbReference type="Proteomes" id="UP000677228">
    <property type="component" value="Unassembled WGS sequence"/>
</dbReference>
<evidence type="ECO:0000256" key="1">
    <source>
        <dbReference type="ARBA" id="ARBA00022942"/>
    </source>
</evidence>
<keyword evidence="3" id="KW-0539">Nucleus</keyword>
<dbReference type="SUPFAM" id="SSF56235">
    <property type="entry name" value="N-terminal nucleophile aminohydrolases (Ntn hydrolases)"/>
    <property type="match status" value="1"/>
</dbReference>
<dbReference type="EMBL" id="CAJNOK010003654">
    <property type="protein sequence ID" value="CAF0909505.1"/>
    <property type="molecule type" value="Genomic_DNA"/>
</dbReference>
<keyword evidence="3" id="KW-0963">Cytoplasm</keyword>
<dbReference type="GO" id="GO:0005737">
    <property type="term" value="C:cytoplasm"/>
    <property type="evidence" value="ECO:0007669"/>
    <property type="project" value="UniProtKB-SubCell"/>
</dbReference>
<evidence type="ECO:0000313" key="6">
    <source>
        <dbReference type="EMBL" id="CAF1346143.1"/>
    </source>
</evidence>
<dbReference type="AlphaFoldDB" id="A0A815GX37"/>
<dbReference type="GO" id="GO:0006511">
    <property type="term" value="P:ubiquitin-dependent protein catabolic process"/>
    <property type="evidence" value="ECO:0007669"/>
    <property type="project" value="InterPro"/>
</dbReference>
<dbReference type="InterPro" id="IPR001353">
    <property type="entry name" value="Proteasome_sua/b"/>
</dbReference>
<dbReference type="EMBL" id="CAJOBA010003655">
    <property type="protein sequence ID" value="CAF3688779.1"/>
    <property type="molecule type" value="Genomic_DNA"/>
</dbReference>
<feature type="domain" description="Proteasome alpha-type subunits" evidence="4">
    <location>
        <begin position="8"/>
        <end position="30"/>
    </location>
</feature>
<dbReference type="InterPro" id="IPR050115">
    <property type="entry name" value="Proteasome_alpha"/>
</dbReference>
<gene>
    <name evidence="6" type="ORF">GPM918_LOCUS30675</name>
    <name evidence="5" type="ORF">OVA965_LOCUS10046</name>
    <name evidence="8" type="ORF">SRO942_LOCUS31294</name>
    <name evidence="7" type="ORF">TMI583_LOCUS10042</name>
</gene>
<comment type="caution">
    <text evidence="6">The sequence shown here is derived from an EMBL/GenBank/DDBJ whole genome shotgun (WGS) entry which is preliminary data.</text>
</comment>
<comment type="subcellular location">
    <subcellularLocation>
        <location evidence="3">Cytoplasm</location>
    </subcellularLocation>
    <subcellularLocation>
        <location evidence="3">Nucleus</location>
    </subcellularLocation>
</comment>
<evidence type="ECO:0000313" key="9">
    <source>
        <dbReference type="Proteomes" id="UP000663829"/>
    </source>
</evidence>
<dbReference type="Proteomes" id="UP000682733">
    <property type="component" value="Unassembled WGS sequence"/>
</dbReference>
<dbReference type="OrthoDB" id="40134at2759"/>
<evidence type="ECO:0000256" key="3">
    <source>
        <dbReference type="RuleBase" id="RU000551"/>
    </source>
</evidence>
<dbReference type="PROSITE" id="PS00388">
    <property type="entry name" value="PROTEASOME_ALPHA_1"/>
    <property type="match status" value="1"/>
</dbReference>
<comment type="similarity">
    <text evidence="2 3">Belongs to the peptidase T1A family.</text>
</comment>
<evidence type="ECO:0000256" key="2">
    <source>
        <dbReference type="PROSITE-ProRule" id="PRU00808"/>
    </source>
</evidence>
<evidence type="ECO:0000259" key="4">
    <source>
        <dbReference type="PROSITE" id="PS00388"/>
    </source>
</evidence>
<dbReference type="GO" id="GO:0005634">
    <property type="term" value="C:nucleus"/>
    <property type="evidence" value="ECO:0007669"/>
    <property type="project" value="UniProtKB-SubCell"/>
</dbReference>
<dbReference type="InterPro" id="IPR023332">
    <property type="entry name" value="Proteasome_alpha-type"/>
</dbReference>
<dbReference type="Proteomes" id="UP000681722">
    <property type="component" value="Unassembled WGS sequence"/>
</dbReference>
<keyword evidence="9" id="KW-1185">Reference proteome</keyword>
<dbReference type="PANTHER" id="PTHR11599">
    <property type="entry name" value="PROTEASOME SUBUNIT ALPHA/BETA"/>
    <property type="match status" value="1"/>
</dbReference>
<dbReference type="Gene3D" id="3.60.20.10">
    <property type="entry name" value="Glutamine Phosphoribosylpyrophosphate, subunit 1, domain 1"/>
    <property type="match status" value="1"/>
</dbReference>
<dbReference type="CDD" id="cd03751">
    <property type="entry name" value="proteasome_alpha_type_3"/>
    <property type="match status" value="1"/>
</dbReference>
<dbReference type="Pfam" id="PF10584">
    <property type="entry name" value="Proteasome_A_N"/>
    <property type="match status" value="1"/>
</dbReference>
<dbReference type="Pfam" id="PF00227">
    <property type="entry name" value="Proteasome"/>
    <property type="match status" value="2"/>
</dbReference>
<evidence type="ECO:0000313" key="8">
    <source>
        <dbReference type="EMBL" id="CAF4211921.1"/>
    </source>
</evidence>
<sequence>MSSIGSGYDLSASQFSPDGRVFQVEYANKAVEASGTVIGLRCKDGVAFAVEKIITSRLYEKGSSKRIHNVDKHIGMAVAGLLADAKQILTVARDEAKQYKYDYGVSIPVKYLADRLSMYMHAYTLYGFVRPFGCQVFLASYEHDGPQLYAVEPSGVNNVLKNLFINLSSNSFFSFTLIKSGYFGCAVGKAQQTAKTEIEKLKLTDMKLEDGIKEAAKIIYQVHDEVKDRMFELELSWVGKNTEGKHERVPTNVYEDAEKYAKASLEEASDDEDEM</sequence>
<evidence type="ECO:0000313" key="5">
    <source>
        <dbReference type="EMBL" id="CAF0909505.1"/>
    </source>
</evidence>
<comment type="subunit">
    <text evidence="3">The 26S proteasome consists of a 20S proteasome core and two 19S regulatory subunits.</text>
</comment>